<keyword evidence="5" id="KW-0732">Signal</keyword>
<dbReference type="CDD" id="cd13565">
    <property type="entry name" value="PBP2_PstS"/>
    <property type="match status" value="1"/>
</dbReference>
<evidence type="ECO:0000256" key="4">
    <source>
        <dbReference type="PIRNR" id="PIRNR002756"/>
    </source>
</evidence>
<dbReference type="Gene3D" id="3.40.190.10">
    <property type="entry name" value="Periplasmic binding protein-like II"/>
    <property type="match status" value="2"/>
</dbReference>
<evidence type="ECO:0000313" key="7">
    <source>
        <dbReference type="EMBL" id="UXE61435.1"/>
    </source>
</evidence>
<reference evidence="7" key="1">
    <citation type="submission" date="2021-04" db="EMBL/GenBank/DDBJ databases">
        <title>Genome sequence of Woronichinia naegeliana from Washington state freshwater lake bloom.</title>
        <authorList>
            <person name="Dreher T.W."/>
        </authorList>
    </citation>
    <scope>NUCLEOTIDE SEQUENCE</scope>
    <source>
        <strain evidence="7">WA131</strain>
    </source>
</reference>
<feature type="domain" description="PBP" evidence="6">
    <location>
        <begin position="49"/>
        <end position="328"/>
    </location>
</feature>
<dbReference type="InterPro" id="IPR005673">
    <property type="entry name" value="ABC_phos-bd_PstS"/>
</dbReference>
<dbReference type="GO" id="GO:0043190">
    <property type="term" value="C:ATP-binding cassette (ABC) transporter complex"/>
    <property type="evidence" value="ECO:0007669"/>
    <property type="project" value="InterPro"/>
</dbReference>
<dbReference type="PIRSF" id="PIRSF002756">
    <property type="entry name" value="PstS"/>
    <property type="match status" value="1"/>
</dbReference>
<dbReference type="InterPro" id="IPR024370">
    <property type="entry name" value="PBP_domain"/>
</dbReference>
<protein>
    <recommendedName>
        <fullName evidence="4">Phosphate-binding protein</fullName>
    </recommendedName>
</protein>
<dbReference type="Proteomes" id="UP001065613">
    <property type="component" value="Chromosome"/>
</dbReference>
<feature type="chain" id="PRO_5038122812" description="Phosphate-binding protein" evidence="5">
    <location>
        <begin position="24"/>
        <end position="371"/>
    </location>
</feature>
<name>A0A977PXE1_9CYAN</name>
<dbReference type="NCBIfam" id="TIGR00975">
    <property type="entry name" value="3a0107s03"/>
    <property type="match status" value="1"/>
</dbReference>
<dbReference type="KEGG" id="wna:KA717_39960"/>
<dbReference type="SUPFAM" id="SSF53850">
    <property type="entry name" value="Periplasmic binding protein-like II"/>
    <property type="match status" value="1"/>
</dbReference>
<dbReference type="AlphaFoldDB" id="A0A977PXE1"/>
<comment type="similarity">
    <text evidence="1 4">Belongs to the PstS family.</text>
</comment>
<evidence type="ECO:0000256" key="3">
    <source>
        <dbReference type="ARBA" id="ARBA00022592"/>
    </source>
</evidence>
<keyword evidence="3 4" id="KW-0592">Phosphate transport</keyword>
<gene>
    <name evidence="7" type="primary">pstS</name>
    <name evidence="7" type="ORF">KA717_39960</name>
</gene>
<dbReference type="PANTHER" id="PTHR42996:SF1">
    <property type="entry name" value="PHOSPHATE-BINDING PROTEIN PSTS"/>
    <property type="match status" value="1"/>
</dbReference>
<keyword evidence="2 4" id="KW-0813">Transport</keyword>
<dbReference type="GO" id="GO:0035435">
    <property type="term" value="P:phosphate ion transmembrane transport"/>
    <property type="evidence" value="ECO:0007669"/>
    <property type="project" value="InterPro"/>
</dbReference>
<dbReference type="GO" id="GO:0042301">
    <property type="term" value="F:phosphate ion binding"/>
    <property type="evidence" value="ECO:0007669"/>
    <property type="project" value="InterPro"/>
</dbReference>
<dbReference type="EMBL" id="CP073041">
    <property type="protein sequence ID" value="UXE61435.1"/>
    <property type="molecule type" value="Genomic_DNA"/>
</dbReference>
<evidence type="ECO:0000259" key="6">
    <source>
        <dbReference type="Pfam" id="PF12849"/>
    </source>
</evidence>
<evidence type="ECO:0000256" key="5">
    <source>
        <dbReference type="SAM" id="SignalP"/>
    </source>
</evidence>
<feature type="signal peptide" evidence="5">
    <location>
        <begin position="1"/>
        <end position="23"/>
    </location>
</feature>
<sequence>MKKYSYRAISFAFILAIALGLNSCGGDNQKATENTVGITLPFKDTIRPVGAGASFPATLYKNWFVLLNRAVPQLQFDYQSVGSGAGIERFTSNIIDFGASDIAMTDEQIARVKRGVLMLPMTAGSIVLAYNLPEVKNLKLSREVYVDIFLGNITNWNDPKIAKINPGVTFPDRLIAVIHRSDGSGTTAVFTKHLNEISPAWAKAIGTGTAVQWPTRKGRFIGGRGNEGVAALVGQTQGSIGFMEYGFATKGNLSMVSLENKAGKFVAPSNESGSATLSQVELPPNLRAFITDPPGEASYPLVTYSWMLLYKKYDNPNLAIAMEAMIQFGLTEGQKQAAQLGFIELPQNVKERIAAAADEITPDFKITLPPK</sequence>
<dbReference type="Pfam" id="PF12849">
    <property type="entry name" value="PBP_like_2"/>
    <property type="match status" value="1"/>
</dbReference>
<dbReference type="InterPro" id="IPR050962">
    <property type="entry name" value="Phosphate-bind_PstS"/>
</dbReference>
<accession>A0A977PXE1</accession>
<proteinExistence type="inferred from homology"/>
<organism evidence="7">
    <name type="scientific">Woronichinia naegeliana WA131</name>
    <dbReference type="NCBI Taxonomy" id="2824559"/>
    <lineage>
        <taxon>Bacteria</taxon>
        <taxon>Bacillati</taxon>
        <taxon>Cyanobacteriota</taxon>
        <taxon>Cyanophyceae</taxon>
        <taxon>Synechococcales</taxon>
        <taxon>Coelosphaeriaceae</taxon>
        <taxon>Woronichinia</taxon>
    </lineage>
</organism>
<evidence type="ECO:0000256" key="2">
    <source>
        <dbReference type="ARBA" id="ARBA00022448"/>
    </source>
</evidence>
<dbReference type="PANTHER" id="PTHR42996">
    <property type="entry name" value="PHOSPHATE-BINDING PROTEIN PSTS"/>
    <property type="match status" value="1"/>
</dbReference>
<evidence type="ECO:0000256" key="1">
    <source>
        <dbReference type="ARBA" id="ARBA00008725"/>
    </source>
</evidence>